<evidence type="ECO:0000313" key="11">
    <source>
        <dbReference type="EMBL" id="SDG90945.1"/>
    </source>
</evidence>
<dbReference type="InterPro" id="IPR008925">
    <property type="entry name" value="aa_tRNA-synth_I_cd-bd_sf"/>
</dbReference>
<dbReference type="GO" id="GO:0005737">
    <property type="term" value="C:cytoplasm"/>
    <property type="evidence" value="ECO:0007669"/>
    <property type="project" value="UniProtKB-SubCell"/>
</dbReference>
<keyword evidence="4 10" id="KW-0436">Ligase</keyword>
<sequence>MSSTLLPLDPAAIEAATNARAWPFEEARKVVQRAEKLGKSEVIFETGYGPSGKPHIGTFGEVMRTTMVRTAFRLLTGDAIKTRLICFSDDMDGMRKIPDNVPSKEALEPFLQMPLTAVPDPWTNEFKSFGDHNNAMLRRFLDTFGFDYEFASATEYYKSGKFDAMLLRTLERYDDIMGVMLPILGAERQATYSPILPISPISGRVLYVPMKEINAKDGTVTFADEDGRDVTLPVTGGNVKLQWKPDFGMRWAALGVDFEMFGKDHQTNQIVYDKICAILGGTPPEHYVYELFLDEEGQKISKSKGNGITIDEWLTYASAESLSLFMFQKPRTAKRLYFDVIPKAVDEYFTFAAKAQDEDASQLLENPTFHIHSGRPPAQDMPVSFALLLNLATASNPESREVMWGYISAYAPGVTPQTHPHLDALVGYAMRYFHDFVQKTYRAPDDVERKALEDLSASFATLPADADGAAIQDAALDVAREIERYQDHKRTGPNGGPGVSGAFFQMLYQVLIGQERGPRFGSFAALYGIENTRNLIARALNGELASQG</sequence>
<organism evidence="11 12">
    <name type="scientific">Pelagibacterium luteolum</name>
    <dbReference type="NCBI Taxonomy" id="440168"/>
    <lineage>
        <taxon>Bacteria</taxon>
        <taxon>Pseudomonadati</taxon>
        <taxon>Pseudomonadota</taxon>
        <taxon>Alphaproteobacteria</taxon>
        <taxon>Hyphomicrobiales</taxon>
        <taxon>Devosiaceae</taxon>
        <taxon>Pelagibacterium</taxon>
    </lineage>
</organism>
<accession>A0A1G7Y3C0</accession>
<feature type="short sequence motif" description="'KMSKS' region" evidence="10">
    <location>
        <begin position="299"/>
        <end position="303"/>
    </location>
</feature>
<dbReference type="NCBIfam" id="TIGR00467">
    <property type="entry name" value="lysS_arch"/>
    <property type="match status" value="1"/>
</dbReference>
<evidence type="ECO:0000256" key="5">
    <source>
        <dbReference type="ARBA" id="ARBA00022741"/>
    </source>
</evidence>
<gene>
    <name evidence="10" type="primary">lysS</name>
    <name evidence="11" type="ORF">SAMN04487974_11229</name>
</gene>
<keyword evidence="12" id="KW-1185">Reference proteome</keyword>
<dbReference type="HAMAP" id="MF_00177">
    <property type="entry name" value="Lys_tRNA_synth_class1"/>
    <property type="match status" value="1"/>
</dbReference>
<dbReference type="GO" id="GO:0006430">
    <property type="term" value="P:lysyl-tRNA aminoacylation"/>
    <property type="evidence" value="ECO:0007669"/>
    <property type="project" value="UniProtKB-UniRule"/>
</dbReference>
<dbReference type="Pfam" id="PF01921">
    <property type="entry name" value="tRNA-synt_1f"/>
    <property type="match status" value="1"/>
</dbReference>
<keyword evidence="3 10" id="KW-0963">Cytoplasm</keyword>
<dbReference type="EMBL" id="FNCS01000012">
    <property type="protein sequence ID" value="SDG90945.1"/>
    <property type="molecule type" value="Genomic_DNA"/>
</dbReference>
<dbReference type="Gene3D" id="3.40.50.620">
    <property type="entry name" value="HUPs"/>
    <property type="match status" value="2"/>
</dbReference>
<keyword evidence="7 10" id="KW-0648">Protein biosynthesis</keyword>
<dbReference type="Proteomes" id="UP000199495">
    <property type="component" value="Unassembled WGS sequence"/>
</dbReference>
<dbReference type="GO" id="GO:0004824">
    <property type="term" value="F:lysine-tRNA ligase activity"/>
    <property type="evidence" value="ECO:0007669"/>
    <property type="project" value="UniProtKB-UniRule"/>
</dbReference>
<dbReference type="EC" id="6.1.1.6" evidence="10"/>
<comment type="similarity">
    <text evidence="2 10">Belongs to the class-I aminoacyl-tRNA synthetase family.</text>
</comment>
<protein>
    <recommendedName>
        <fullName evidence="10">Lysine--tRNA ligase</fullName>
        <ecNumber evidence="10">6.1.1.6</ecNumber>
    </recommendedName>
    <alternativeName>
        <fullName evidence="10">Lysyl-tRNA synthetase</fullName>
        <shortName evidence="10">LysRS</shortName>
    </alternativeName>
</protein>
<dbReference type="NCBIfam" id="NF001968">
    <property type="entry name" value="PRK00750.1-2"/>
    <property type="match status" value="1"/>
</dbReference>
<evidence type="ECO:0000256" key="3">
    <source>
        <dbReference type="ARBA" id="ARBA00022490"/>
    </source>
</evidence>
<feature type="binding site" evidence="10">
    <location>
        <position position="302"/>
    </location>
    <ligand>
        <name>ATP</name>
        <dbReference type="ChEBI" id="CHEBI:30616"/>
    </ligand>
</feature>
<dbReference type="InterPro" id="IPR002904">
    <property type="entry name" value="Lys-tRNA-ligase"/>
</dbReference>
<dbReference type="PANTHER" id="PTHR37940">
    <property type="entry name" value="LYSINE--TRNA LIGASE"/>
    <property type="match status" value="1"/>
</dbReference>
<dbReference type="OrthoDB" id="9803151at2"/>
<evidence type="ECO:0000256" key="2">
    <source>
        <dbReference type="ARBA" id="ARBA00005594"/>
    </source>
</evidence>
<feature type="short sequence motif" description="'HIGH' region" evidence="10">
    <location>
        <begin position="50"/>
        <end position="58"/>
    </location>
</feature>
<dbReference type="InterPro" id="IPR001412">
    <property type="entry name" value="aa-tRNA-synth_I_CS"/>
</dbReference>
<comment type="catalytic activity">
    <reaction evidence="9 10">
        <text>tRNA(Lys) + L-lysine + ATP = L-lysyl-tRNA(Lys) + AMP + diphosphate</text>
        <dbReference type="Rhea" id="RHEA:20792"/>
        <dbReference type="Rhea" id="RHEA-COMP:9696"/>
        <dbReference type="Rhea" id="RHEA-COMP:9697"/>
        <dbReference type="ChEBI" id="CHEBI:30616"/>
        <dbReference type="ChEBI" id="CHEBI:32551"/>
        <dbReference type="ChEBI" id="CHEBI:33019"/>
        <dbReference type="ChEBI" id="CHEBI:78442"/>
        <dbReference type="ChEBI" id="CHEBI:78529"/>
        <dbReference type="ChEBI" id="CHEBI:456215"/>
        <dbReference type="EC" id="6.1.1.6"/>
    </reaction>
</comment>
<dbReference type="Gene3D" id="1.10.10.350">
    <property type="match status" value="1"/>
</dbReference>
<keyword evidence="5 10" id="KW-0547">Nucleotide-binding</keyword>
<dbReference type="InterPro" id="IPR020751">
    <property type="entry name" value="aa-tRNA-synth_I_codon-bd_sub2"/>
</dbReference>
<proteinExistence type="inferred from homology"/>
<keyword evidence="6 10" id="KW-0067">ATP-binding</keyword>
<dbReference type="AlphaFoldDB" id="A0A1G7Y3C0"/>
<keyword evidence="8 10" id="KW-0030">Aminoacyl-tRNA synthetase</keyword>
<dbReference type="GO" id="GO:0000049">
    <property type="term" value="F:tRNA binding"/>
    <property type="evidence" value="ECO:0007669"/>
    <property type="project" value="InterPro"/>
</dbReference>
<dbReference type="STRING" id="440168.SAMN04487974_11229"/>
<evidence type="ECO:0000256" key="1">
    <source>
        <dbReference type="ARBA" id="ARBA00004496"/>
    </source>
</evidence>
<name>A0A1G7Y3C0_9HYPH</name>
<dbReference type="PROSITE" id="PS00178">
    <property type="entry name" value="AA_TRNA_LIGASE_I"/>
    <property type="match status" value="1"/>
</dbReference>
<evidence type="ECO:0000256" key="10">
    <source>
        <dbReference type="HAMAP-Rule" id="MF_00177"/>
    </source>
</evidence>
<dbReference type="GO" id="GO:0005524">
    <property type="term" value="F:ATP binding"/>
    <property type="evidence" value="ECO:0007669"/>
    <property type="project" value="UniProtKB-UniRule"/>
</dbReference>
<evidence type="ECO:0000313" key="12">
    <source>
        <dbReference type="Proteomes" id="UP000199495"/>
    </source>
</evidence>
<evidence type="ECO:0000256" key="4">
    <source>
        <dbReference type="ARBA" id="ARBA00022598"/>
    </source>
</evidence>
<reference evidence="11 12" key="1">
    <citation type="submission" date="2016-10" db="EMBL/GenBank/DDBJ databases">
        <authorList>
            <person name="de Groot N.N."/>
        </authorList>
    </citation>
    <scope>NUCLEOTIDE SEQUENCE [LARGE SCALE GENOMIC DNA]</scope>
    <source>
        <strain evidence="11 12">CGMCC 1.10267</strain>
    </source>
</reference>
<evidence type="ECO:0000256" key="8">
    <source>
        <dbReference type="ARBA" id="ARBA00023146"/>
    </source>
</evidence>
<dbReference type="SUPFAM" id="SSF48163">
    <property type="entry name" value="An anticodon-binding domain of class I aminoacyl-tRNA synthetases"/>
    <property type="match status" value="1"/>
</dbReference>
<evidence type="ECO:0000256" key="6">
    <source>
        <dbReference type="ARBA" id="ARBA00022840"/>
    </source>
</evidence>
<dbReference type="RefSeq" id="WP_090597636.1">
    <property type="nucleotide sequence ID" value="NZ_FNCS01000012.1"/>
</dbReference>
<evidence type="ECO:0000256" key="9">
    <source>
        <dbReference type="ARBA" id="ARBA00048573"/>
    </source>
</evidence>
<dbReference type="PANTHER" id="PTHR37940:SF1">
    <property type="entry name" value="LYSINE--TRNA LIGASE"/>
    <property type="match status" value="1"/>
</dbReference>
<comment type="subcellular location">
    <subcellularLocation>
        <location evidence="1 10">Cytoplasm</location>
    </subcellularLocation>
</comment>
<dbReference type="SUPFAM" id="SSF52374">
    <property type="entry name" value="Nucleotidylyl transferase"/>
    <property type="match status" value="1"/>
</dbReference>
<evidence type="ECO:0000256" key="7">
    <source>
        <dbReference type="ARBA" id="ARBA00022917"/>
    </source>
</evidence>
<dbReference type="InterPro" id="IPR014729">
    <property type="entry name" value="Rossmann-like_a/b/a_fold"/>
</dbReference>